<accession>A0A4U0TPZ1</accession>
<feature type="compositionally biased region" description="Polar residues" evidence="4">
    <location>
        <begin position="441"/>
        <end position="459"/>
    </location>
</feature>
<feature type="compositionally biased region" description="Polar residues" evidence="4">
    <location>
        <begin position="403"/>
        <end position="413"/>
    </location>
</feature>
<dbReference type="GO" id="GO:0005634">
    <property type="term" value="C:nucleus"/>
    <property type="evidence" value="ECO:0007669"/>
    <property type="project" value="UniProtKB-SubCell"/>
</dbReference>
<dbReference type="AlphaFoldDB" id="A0A4U0TPZ1"/>
<dbReference type="Pfam" id="PF08573">
    <property type="entry name" value="SAE2"/>
    <property type="match status" value="1"/>
</dbReference>
<proteinExistence type="predicted"/>
<dbReference type="EMBL" id="NAJL01000047">
    <property type="protein sequence ID" value="TKA24120.1"/>
    <property type="molecule type" value="Genomic_DNA"/>
</dbReference>
<evidence type="ECO:0000256" key="1">
    <source>
        <dbReference type="ARBA" id="ARBA00004123"/>
    </source>
</evidence>
<dbReference type="OrthoDB" id="5801062at2759"/>
<dbReference type="Proteomes" id="UP000308549">
    <property type="component" value="Unassembled WGS sequence"/>
</dbReference>
<keyword evidence="3" id="KW-0539">Nucleus</keyword>
<feature type="domain" description="DNA endonuclease activator Ctp1 C-terminal" evidence="5">
    <location>
        <begin position="578"/>
        <end position="685"/>
    </location>
</feature>
<reference evidence="6 7" key="1">
    <citation type="submission" date="2017-03" db="EMBL/GenBank/DDBJ databases">
        <title>Genomes of endolithic fungi from Antarctica.</title>
        <authorList>
            <person name="Coleine C."/>
            <person name="Masonjones S."/>
            <person name="Stajich J.E."/>
        </authorList>
    </citation>
    <scope>NUCLEOTIDE SEQUENCE [LARGE SCALE GENOMIC DNA]</scope>
    <source>
        <strain evidence="6 7">CCFEE 6315</strain>
    </source>
</reference>
<dbReference type="GO" id="GO:0006281">
    <property type="term" value="P:DNA repair"/>
    <property type="evidence" value="ECO:0007669"/>
    <property type="project" value="InterPro"/>
</dbReference>
<dbReference type="InterPro" id="IPR013882">
    <property type="entry name" value="Ctp1_C"/>
</dbReference>
<evidence type="ECO:0000256" key="4">
    <source>
        <dbReference type="SAM" id="MobiDB-lite"/>
    </source>
</evidence>
<feature type="compositionally biased region" description="Basic and acidic residues" evidence="4">
    <location>
        <begin position="116"/>
        <end position="127"/>
    </location>
</feature>
<feature type="compositionally biased region" description="Basic residues" evidence="4">
    <location>
        <begin position="460"/>
        <end position="470"/>
    </location>
</feature>
<feature type="region of interest" description="Disordered" evidence="4">
    <location>
        <begin position="661"/>
        <end position="680"/>
    </location>
</feature>
<evidence type="ECO:0000256" key="2">
    <source>
        <dbReference type="ARBA" id="ARBA00022763"/>
    </source>
</evidence>
<protein>
    <recommendedName>
        <fullName evidence="5">DNA endonuclease activator Ctp1 C-terminal domain-containing protein</fullName>
    </recommendedName>
</protein>
<evidence type="ECO:0000313" key="6">
    <source>
        <dbReference type="EMBL" id="TKA24120.1"/>
    </source>
</evidence>
<evidence type="ECO:0000259" key="5">
    <source>
        <dbReference type="Pfam" id="PF08573"/>
    </source>
</evidence>
<feature type="compositionally biased region" description="Polar residues" evidence="4">
    <location>
        <begin position="189"/>
        <end position="202"/>
    </location>
</feature>
<feature type="compositionally biased region" description="Basic and acidic residues" evidence="4">
    <location>
        <begin position="137"/>
        <end position="149"/>
    </location>
</feature>
<organism evidence="6 7">
    <name type="scientific">Salinomyces thailandicus</name>
    <dbReference type="NCBI Taxonomy" id="706561"/>
    <lineage>
        <taxon>Eukaryota</taxon>
        <taxon>Fungi</taxon>
        <taxon>Dikarya</taxon>
        <taxon>Ascomycota</taxon>
        <taxon>Pezizomycotina</taxon>
        <taxon>Dothideomycetes</taxon>
        <taxon>Dothideomycetidae</taxon>
        <taxon>Mycosphaerellales</taxon>
        <taxon>Teratosphaeriaceae</taxon>
        <taxon>Salinomyces</taxon>
    </lineage>
</organism>
<gene>
    <name evidence="6" type="ORF">B0A50_06860</name>
</gene>
<comment type="subcellular location">
    <subcellularLocation>
        <location evidence="1">Nucleus</location>
    </subcellularLocation>
</comment>
<feature type="region of interest" description="Disordered" evidence="4">
    <location>
        <begin position="317"/>
        <end position="342"/>
    </location>
</feature>
<feature type="region of interest" description="Disordered" evidence="4">
    <location>
        <begin position="391"/>
        <end position="413"/>
    </location>
</feature>
<evidence type="ECO:0000256" key="3">
    <source>
        <dbReference type="ARBA" id="ARBA00023242"/>
    </source>
</evidence>
<feature type="region of interest" description="Disordered" evidence="4">
    <location>
        <begin position="430"/>
        <end position="557"/>
    </location>
</feature>
<evidence type="ECO:0000313" key="7">
    <source>
        <dbReference type="Proteomes" id="UP000308549"/>
    </source>
</evidence>
<feature type="region of interest" description="Disordered" evidence="4">
    <location>
        <begin position="116"/>
        <end position="268"/>
    </location>
</feature>
<feature type="compositionally biased region" description="Polar residues" evidence="4">
    <location>
        <begin position="516"/>
        <end position="537"/>
    </location>
</feature>
<sequence length="721" mass="80000">MDHIRPMEPGRPSSSPWAALGSRIDELEAENIALREQLELSRVQPTRDPTYKPASVEEYGPLATAYNNLAEKYRELEYRHDKCQPYIDRATRKYNEAKKNAGQWKAYYEKIKAAKRSGLEDARKRPTEAAGAPNHVATEEAHGEAEELTPRPARPGCERQHRSLPPIAEASKPQLSSVSTEPCVHRSSSHPTHVTSSQTTDPGSDPAHQGPPLPGQQAPSSDDDAVLVSTRSLKRKRGAHTRTIPQAVRIKQEPNSPEMPIEIKSEDYSSPVRHRLHIARQQTSDLNAIGEVYDTPRRHRVQFRAVSEEVRKLPRLPTGISSLSDGAEPEQEQAVAPQQSQHPVLKASRIAHTHNEKNALRPLSVNVAAQRTPVGRRRRRDEDAVAKAALLSEDGDVAEEQSQHLATEGQNATKTIAGRRLTSMLDVPASPFQPLAKDHTPQSVSSMPKGQLTPASNRRPTSKQSKHISPKKPVLTPVSEARPILVASNKRSPAKQGASSSRVVRTPLGAPKQFIKSESPNKKPTGQKSGTSATNDLNLEDSPPPVRPEDEPLRNRPLSALRPEDCKVNPKYMGTDFAFADTLRGRDQRRCLQGCTNPDCCGGALRQAAEAAGNVGQSDAEVLEDFLGGNWQEIMGAYTRDQRGDLLKQARASSFARQYGKHKQAYERRTTPPGFWETGMPTTQEEAAFRAESEEIRRKKAEFRWREAMREGDGMWLFRDE</sequence>
<feature type="compositionally biased region" description="Low complexity" evidence="4">
    <location>
        <begin position="332"/>
        <end position="341"/>
    </location>
</feature>
<keyword evidence="2" id="KW-0227">DNA damage</keyword>
<name>A0A4U0TPZ1_9PEZI</name>
<keyword evidence="7" id="KW-1185">Reference proteome</keyword>
<comment type="caution">
    <text evidence="6">The sequence shown here is derived from an EMBL/GenBank/DDBJ whole genome shotgun (WGS) entry which is preliminary data.</text>
</comment>